<keyword evidence="1" id="KW-0812">Transmembrane</keyword>
<reference evidence="2" key="1">
    <citation type="submission" date="2019-09" db="EMBL/GenBank/DDBJ databases">
        <authorList>
            <person name="Li J."/>
        </authorList>
    </citation>
    <scope>NUCLEOTIDE SEQUENCE [LARGE SCALE GENOMIC DNA]</scope>
    <source>
        <strain evidence="2">JCM 14732</strain>
    </source>
</reference>
<evidence type="ECO:0000313" key="2">
    <source>
        <dbReference type="EMBL" id="KAA1396050.1"/>
    </source>
</evidence>
<feature type="transmembrane region" description="Helical" evidence="1">
    <location>
        <begin position="194"/>
        <end position="212"/>
    </location>
</feature>
<dbReference type="OrthoDB" id="4964652at2"/>
<sequence>MRTVVSFVCGAVALIALLAAVPLLWLSTHIVDEDGYVAFSSTLAQDTELQSAFSAYLTDELSARGVIPEALKAPAAAALSNAVERSSNQAGFVEAWEATQRSSHSEAFADPMPTTLGVDVGPMATFVAKQVSGNLPITITVPKGLVVPVVTDASDRKMVDRVKQSTDLGRIAGIVAAIGAVGCIAAARRTSTAVAWLGGGTLAVAGLLWLTSGPVTQNILDHTEAPSEFARTLQKLIVDRAASSLDAWLVVLAIGGGIVAVAGLVGRAAVGRRVA</sequence>
<evidence type="ECO:0008006" key="4">
    <source>
        <dbReference type="Google" id="ProtNLM"/>
    </source>
</evidence>
<keyword evidence="1" id="KW-1133">Transmembrane helix</keyword>
<comment type="caution">
    <text evidence="2">The sequence shown here is derived from an EMBL/GenBank/DDBJ whole genome shotgun (WGS) entry which is preliminary data.</text>
</comment>
<name>A0A5M4FDT5_9ACTN</name>
<dbReference type="AlphaFoldDB" id="A0A5M4FDT5"/>
<keyword evidence="1" id="KW-0472">Membrane</keyword>
<gene>
    <name evidence="2" type="ORF">ESP70_018170</name>
</gene>
<feature type="transmembrane region" description="Helical" evidence="1">
    <location>
        <begin position="247"/>
        <end position="270"/>
    </location>
</feature>
<dbReference type="Proteomes" id="UP000380867">
    <property type="component" value="Unassembled WGS sequence"/>
</dbReference>
<feature type="transmembrane region" description="Helical" evidence="1">
    <location>
        <begin position="168"/>
        <end position="187"/>
    </location>
</feature>
<evidence type="ECO:0000256" key="1">
    <source>
        <dbReference type="SAM" id="Phobius"/>
    </source>
</evidence>
<accession>A0A5M4FDT5</accession>
<organism evidence="2 3">
    <name type="scientific">Aeromicrobium ginsengisoli</name>
    <dbReference type="NCBI Taxonomy" id="363867"/>
    <lineage>
        <taxon>Bacteria</taxon>
        <taxon>Bacillati</taxon>
        <taxon>Actinomycetota</taxon>
        <taxon>Actinomycetes</taxon>
        <taxon>Propionibacteriales</taxon>
        <taxon>Nocardioidaceae</taxon>
        <taxon>Aeromicrobium</taxon>
    </lineage>
</organism>
<keyword evidence="3" id="KW-1185">Reference proteome</keyword>
<dbReference type="RefSeq" id="WP_149690694.1">
    <property type="nucleotide sequence ID" value="NZ_SDPQ02000003.1"/>
</dbReference>
<dbReference type="EMBL" id="SDPQ02000003">
    <property type="protein sequence ID" value="KAA1396050.1"/>
    <property type="molecule type" value="Genomic_DNA"/>
</dbReference>
<evidence type="ECO:0000313" key="3">
    <source>
        <dbReference type="Proteomes" id="UP000380867"/>
    </source>
</evidence>
<protein>
    <recommendedName>
        <fullName evidence="4">DUF1461 domain-containing protein</fullName>
    </recommendedName>
</protein>
<proteinExistence type="predicted"/>